<reference evidence="3" key="1">
    <citation type="journal article" date="2019" name="Int. J. Syst. Evol. Microbiol.">
        <title>The Global Catalogue of Microorganisms (GCM) 10K type strain sequencing project: providing services to taxonomists for standard genome sequencing and annotation.</title>
        <authorList>
            <consortium name="The Broad Institute Genomics Platform"/>
            <consortium name="The Broad Institute Genome Sequencing Center for Infectious Disease"/>
            <person name="Wu L."/>
            <person name="Ma J."/>
        </authorList>
    </citation>
    <scope>NUCLEOTIDE SEQUENCE [LARGE SCALE GENOMIC DNA]</scope>
    <source>
        <strain evidence="3">JCM 17021</strain>
    </source>
</reference>
<comment type="caution">
    <text evidence="2">The sequence shown here is derived from an EMBL/GenBank/DDBJ whole genome shotgun (WGS) entry which is preliminary data.</text>
</comment>
<dbReference type="SUPFAM" id="SSF63520">
    <property type="entry name" value="PTS-regulatory domain, PRD"/>
    <property type="match status" value="1"/>
</dbReference>
<dbReference type="InterPro" id="IPR036634">
    <property type="entry name" value="PRD_sf"/>
</dbReference>
<evidence type="ECO:0000313" key="3">
    <source>
        <dbReference type="Proteomes" id="UP001501803"/>
    </source>
</evidence>
<keyword evidence="3" id="KW-1185">Reference proteome</keyword>
<dbReference type="Proteomes" id="UP001501803">
    <property type="component" value="Unassembled WGS sequence"/>
</dbReference>
<name>A0ABP7KML3_9MICO</name>
<dbReference type="PROSITE" id="PS51372">
    <property type="entry name" value="PRD_2"/>
    <property type="match status" value="1"/>
</dbReference>
<dbReference type="Gene3D" id="1.10.1790.10">
    <property type="entry name" value="PRD domain"/>
    <property type="match status" value="1"/>
</dbReference>
<dbReference type="InterPro" id="IPR011608">
    <property type="entry name" value="PRD"/>
</dbReference>
<feature type="domain" description="PRD" evidence="1">
    <location>
        <begin position="26"/>
        <end position="131"/>
    </location>
</feature>
<protein>
    <recommendedName>
        <fullName evidence="1">PRD domain-containing protein</fullName>
    </recommendedName>
</protein>
<sequence length="131" mass="14078">MSAAGTAASAVSATDAALDALATSMPVTDADRADVSQIVVAVESLLIESGYSLSDDRRLALAAHSLAFSQRIRAHEKLPEIDLNDFPEIPEETVAGLRNALTPYCARHDSEFHDEEVLLFAMHFEVARIAP</sequence>
<evidence type="ECO:0000259" key="1">
    <source>
        <dbReference type="PROSITE" id="PS51372"/>
    </source>
</evidence>
<organism evidence="2 3">
    <name type="scientific">Leifsonia kafniensis</name>
    <dbReference type="NCBI Taxonomy" id="475957"/>
    <lineage>
        <taxon>Bacteria</taxon>
        <taxon>Bacillati</taxon>
        <taxon>Actinomycetota</taxon>
        <taxon>Actinomycetes</taxon>
        <taxon>Micrococcales</taxon>
        <taxon>Microbacteriaceae</taxon>
        <taxon>Leifsonia</taxon>
    </lineage>
</organism>
<gene>
    <name evidence="2" type="ORF">GCM10022381_26430</name>
</gene>
<accession>A0ABP7KML3</accession>
<proteinExistence type="predicted"/>
<evidence type="ECO:0000313" key="2">
    <source>
        <dbReference type="EMBL" id="GAA3882878.1"/>
    </source>
</evidence>
<dbReference type="EMBL" id="BAABCN010000007">
    <property type="protein sequence ID" value="GAA3882878.1"/>
    <property type="molecule type" value="Genomic_DNA"/>
</dbReference>